<accession>A0A511HP26</accession>
<evidence type="ECO:0000313" key="3">
    <source>
        <dbReference type="EMBL" id="SDF35323.1"/>
    </source>
</evidence>
<reference evidence="3 4" key="1">
    <citation type="submission" date="2016-10" db="EMBL/GenBank/DDBJ databases">
        <authorList>
            <person name="Varghese N."/>
            <person name="Submissions S."/>
        </authorList>
    </citation>
    <scope>NUCLEOTIDE SEQUENCE [LARGE SCALE GENOMIC DNA]</scope>
    <source>
        <strain evidence="3 4">DSM 2260</strain>
    </source>
</reference>
<name>A0A511HP26_9BACT</name>
<dbReference type="EMBL" id="BJVY01000070">
    <property type="protein sequence ID" value="GEL75351.1"/>
    <property type="molecule type" value="Genomic_DNA"/>
</dbReference>
<dbReference type="Proteomes" id="UP000198717">
    <property type="component" value="Unassembled WGS sequence"/>
</dbReference>
<dbReference type="EMBL" id="FNAJ01000034">
    <property type="protein sequence ID" value="SDF35323.1"/>
    <property type="molecule type" value="Genomic_DNA"/>
</dbReference>
<evidence type="ECO:0000313" key="4">
    <source>
        <dbReference type="Proteomes" id="UP000198717"/>
    </source>
</evidence>
<dbReference type="InterPro" id="IPR012433">
    <property type="entry name" value="Imm11"/>
</dbReference>
<dbReference type="RefSeq" id="WP_090495952.1">
    <property type="nucleotide sequence ID" value="NZ_BJVY01000070.1"/>
</dbReference>
<reference evidence="2 5" key="2">
    <citation type="submission" date="2019-07" db="EMBL/GenBank/DDBJ databases">
        <title>Whole genome shotgun sequence of Myxococcus virescens NBRC 100334.</title>
        <authorList>
            <person name="Hosoyama A."/>
            <person name="Uohara A."/>
            <person name="Ohji S."/>
            <person name="Ichikawa N."/>
        </authorList>
    </citation>
    <scope>NUCLEOTIDE SEQUENCE [LARGE SCALE GENOMIC DNA]</scope>
    <source>
        <strain evidence="2 5">NBRC 100334</strain>
    </source>
</reference>
<keyword evidence="4" id="KW-1185">Reference proteome</keyword>
<protein>
    <recommendedName>
        <fullName evidence="1">Immunity MXAN-0049 protein domain-containing protein</fullName>
    </recommendedName>
</protein>
<evidence type="ECO:0000313" key="2">
    <source>
        <dbReference type="EMBL" id="GEL75351.1"/>
    </source>
</evidence>
<proteinExistence type="predicted"/>
<dbReference type="Pfam" id="PF07791">
    <property type="entry name" value="Imm11"/>
    <property type="match status" value="1"/>
</dbReference>
<comment type="caution">
    <text evidence="2">The sequence shown here is derived from an EMBL/GenBank/DDBJ whole genome shotgun (WGS) entry which is preliminary data.</text>
</comment>
<feature type="domain" description="Immunity MXAN-0049 protein" evidence="1">
    <location>
        <begin position="95"/>
        <end position="191"/>
    </location>
</feature>
<dbReference type="Proteomes" id="UP000321224">
    <property type="component" value="Unassembled WGS sequence"/>
</dbReference>
<gene>
    <name evidence="2" type="ORF">MVI01_71350</name>
    <name evidence="3" type="ORF">SAMN04488504_1346</name>
</gene>
<evidence type="ECO:0000313" key="5">
    <source>
        <dbReference type="Proteomes" id="UP000321224"/>
    </source>
</evidence>
<sequence>MLNQSRYFRLMENVQAGNWYLGDPLTGQGYEMENFRAFSSGRPAEVSGRLTVPIDEPGRRLDFSTAGAGATPVVHIRVAAIFAEMAPNDVQLIPVDIQGCPDEYLILVATRLVRCIDDNASEDVMYWKPEDGRPEKLGMYRSVYGMRIDPTKVGDAKVFRTWGWTGVLIVSEDIKTAMERANVTGAEFEAV</sequence>
<organism evidence="2 5">
    <name type="scientific">Myxococcus virescens</name>
    <dbReference type="NCBI Taxonomy" id="83456"/>
    <lineage>
        <taxon>Bacteria</taxon>
        <taxon>Pseudomonadati</taxon>
        <taxon>Myxococcota</taxon>
        <taxon>Myxococcia</taxon>
        <taxon>Myxococcales</taxon>
        <taxon>Cystobacterineae</taxon>
        <taxon>Myxococcaceae</taxon>
        <taxon>Myxococcus</taxon>
    </lineage>
</organism>
<evidence type="ECO:0000259" key="1">
    <source>
        <dbReference type="Pfam" id="PF07791"/>
    </source>
</evidence>
<dbReference type="AlphaFoldDB" id="A0A511HP26"/>